<dbReference type="InterPro" id="IPR051553">
    <property type="entry name" value="Ran_GTPase-activating"/>
</dbReference>
<dbReference type="InterPro" id="IPR009091">
    <property type="entry name" value="RCC1/BLIP-II"/>
</dbReference>
<dbReference type="SUPFAM" id="SSF50985">
    <property type="entry name" value="RCC1/BLIP-II"/>
    <property type="match status" value="1"/>
</dbReference>
<dbReference type="Proteomes" id="UP000256601">
    <property type="component" value="Unassembled WGS sequence"/>
</dbReference>
<dbReference type="InterPro" id="IPR000408">
    <property type="entry name" value="Reg_chr_condens"/>
</dbReference>
<evidence type="ECO:0000256" key="1">
    <source>
        <dbReference type="PROSITE-ProRule" id="PRU00235"/>
    </source>
</evidence>
<sequence length="377" mass="41149">MRQGLYALGSNGHGQLGNGHMDDTAEVHTVVGPQGLITERPIALEFGGTHSILLMQSDPEAYYVTGSNDMGQFGDTQTRRCQEFIRMATPGHTWKRAAAGWTFSLLVDEQDHVYSCGHSNFGGLGRGQATPTSRKLGRIEGLPDKSISAMSCCLEHVVVLYDDGEVWGWGGARKGQLGLLNGPVRCLWIPRKLDLGACAPSTPTDVHCGREFTVVSSRNTGHFAVLGTDKHGIHTLSCERDTYDQLHAKHLSMGYLSVGTTWTSIHFLLPNARILSLGSNRNCQHAPREFNCESAPEKGDRKILQMVPGSEHVVVEVEACSTKQILAWGWAEHGNCGIVDHTTENMSIEEPNEILECDPGTRLTLYAGTASTWLHSC</sequence>
<reference evidence="3 5" key="2">
    <citation type="submission" date="2018-07" db="EMBL/GenBank/DDBJ databases">
        <title>Draft Genome Assemblies for Five Robust Yarrowia lipolytica Strains Exhibiting High Lipid Production and Pentose Sugar Utilization and Sugar Alcohol Secretion from Undetoxified Lignocellulosic Biomass Hydrolysates.</title>
        <authorList>
            <consortium name="DOE Joint Genome Institute"/>
            <person name="Walker C."/>
            <person name="Ryu S."/>
            <person name="Na H."/>
            <person name="Zane M."/>
            <person name="LaButti K."/>
            <person name="Lipzen A."/>
            <person name="Haridas S."/>
            <person name="Barry K."/>
            <person name="Grigoriev I.V."/>
            <person name="Quarterman J."/>
            <person name="Slininger P."/>
            <person name="Dien B."/>
            <person name="Trinh C.T."/>
        </authorList>
    </citation>
    <scope>NUCLEOTIDE SEQUENCE [LARGE SCALE GENOMIC DNA]</scope>
    <source>
        <strain evidence="3 5">YB392</strain>
    </source>
</reference>
<feature type="repeat" description="RCC1" evidence="1">
    <location>
        <begin position="164"/>
        <end position="219"/>
    </location>
</feature>
<gene>
    <name evidence="3" type="ORF">B0I71DRAFT_133860</name>
    <name evidence="2" type="ORF">YALI1_E38656g</name>
</gene>
<dbReference type="VEuPathDB" id="FungiDB:YALI1_E38656g"/>
<accession>A0A1D8NKZ4</accession>
<dbReference type="EMBL" id="CP017557">
    <property type="protein sequence ID" value="AOW06301.1"/>
    <property type="molecule type" value="Genomic_DNA"/>
</dbReference>
<dbReference type="OrthoDB" id="5370059at2759"/>
<dbReference type="eggNOG" id="KOG1426">
    <property type="taxonomic scope" value="Eukaryota"/>
</dbReference>
<dbReference type="GeneID" id="2911776"/>
<dbReference type="KEGG" id="yli:2911776"/>
<dbReference type="Proteomes" id="UP000182444">
    <property type="component" value="Chromosome 1E"/>
</dbReference>
<dbReference type="PRINTS" id="PR00633">
    <property type="entry name" value="RCCNDNSATION"/>
</dbReference>
<dbReference type="PANTHER" id="PTHR45982:SF5">
    <property type="entry name" value="RCC DOMAIN-CONTAINING PROTEIN ATS1"/>
    <property type="match status" value="1"/>
</dbReference>
<protein>
    <submittedName>
        <fullName evidence="3">Regulator of chromosome condensation 1/beta-lactamase-inhibitor protein II</fullName>
    </submittedName>
</protein>
<name>A0A1D8NKZ4_YARLL</name>
<dbReference type="GO" id="GO:0005085">
    <property type="term" value="F:guanyl-nucleotide exchange factor activity"/>
    <property type="evidence" value="ECO:0007669"/>
    <property type="project" value="TreeGrafter"/>
</dbReference>
<organism evidence="2 4">
    <name type="scientific">Yarrowia lipolytica</name>
    <name type="common">Candida lipolytica</name>
    <dbReference type="NCBI Taxonomy" id="4952"/>
    <lineage>
        <taxon>Eukaryota</taxon>
        <taxon>Fungi</taxon>
        <taxon>Dikarya</taxon>
        <taxon>Ascomycota</taxon>
        <taxon>Saccharomycotina</taxon>
        <taxon>Dipodascomycetes</taxon>
        <taxon>Dipodascales</taxon>
        <taxon>Dipodascales incertae sedis</taxon>
        <taxon>Yarrowia</taxon>
    </lineage>
</organism>
<evidence type="ECO:0000313" key="4">
    <source>
        <dbReference type="Proteomes" id="UP000182444"/>
    </source>
</evidence>
<reference evidence="2 4" key="1">
    <citation type="journal article" date="2016" name="PLoS ONE">
        <title>Sequence Assembly of Yarrowia lipolytica Strain W29/CLIB89 Shows Transposable Element Diversity.</title>
        <authorList>
            <person name="Magnan C."/>
            <person name="Yu J."/>
            <person name="Chang I."/>
            <person name="Jahn E."/>
            <person name="Kanomata Y."/>
            <person name="Wu J."/>
            <person name="Zeller M."/>
            <person name="Oakes M."/>
            <person name="Baldi P."/>
            <person name="Sandmeyer S."/>
        </authorList>
    </citation>
    <scope>NUCLEOTIDE SEQUENCE [LARGE SCALE GENOMIC DNA]</scope>
    <source>
        <strain evidence="2">CLIB89</strain>
        <strain evidence="4">CLIB89(W29)</strain>
    </source>
</reference>
<proteinExistence type="predicted"/>
<evidence type="ECO:0000313" key="2">
    <source>
        <dbReference type="EMBL" id="AOW06301.1"/>
    </source>
</evidence>
<dbReference type="AlphaFoldDB" id="A0A1D8NKZ4"/>
<dbReference type="VEuPathDB" id="FungiDB:YALI0_E32615g"/>
<evidence type="ECO:0000313" key="3">
    <source>
        <dbReference type="EMBL" id="RDW24665.1"/>
    </source>
</evidence>
<dbReference type="EMBL" id="KZ859025">
    <property type="protein sequence ID" value="RDW24665.1"/>
    <property type="molecule type" value="Genomic_DNA"/>
</dbReference>
<dbReference type="OMA" id="GWGNCRK"/>
<dbReference type="PROSITE" id="PS50012">
    <property type="entry name" value="RCC1_3"/>
    <property type="match status" value="2"/>
</dbReference>
<dbReference type="Gene3D" id="2.130.10.30">
    <property type="entry name" value="Regulator of chromosome condensation 1/beta-lactamase-inhibitor protein II"/>
    <property type="match status" value="2"/>
</dbReference>
<evidence type="ECO:0000313" key="5">
    <source>
        <dbReference type="Proteomes" id="UP000256601"/>
    </source>
</evidence>
<dbReference type="RefSeq" id="XP_504693.1">
    <property type="nucleotide sequence ID" value="XM_504693.1"/>
</dbReference>
<dbReference type="PANTHER" id="PTHR45982">
    <property type="entry name" value="REGULATOR OF CHROMOSOME CONDENSATION"/>
    <property type="match status" value="1"/>
</dbReference>
<dbReference type="Pfam" id="PF00415">
    <property type="entry name" value="RCC1"/>
    <property type="match status" value="1"/>
</dbReference>
<feature type="repeat" description="RCC1" evidence="1">
    <location>
        <begin position="3"/>
        <end position="57"/>
    </location>
</feature>
<dbReference type="GO" id="GO:0005737">
    <property type="term" value="C:cytoplasm"/>
    <property type="evidence" value="ECO:0007669"/>
    <property type="project" value="TreeGrafter"/>
</dbReference>